<accession>A0ABN3MVB5</accession>
<evidence type="ECO:0000313" key="2">
    <source>
        <dbReference type="Proteomes" id="UP001501721"/>
    </source>
</evidence>
<comment type="caution">
    <text evidence="1">The sequence shown here is derived from an EMBL/GenBank/DDBJ whole genome shotgun (WGS) entry which is preliminary data.</text>
</comment>
<name>A0ABN3MVB5_9ACTN</name>
<proteinExistence type="predicted"/>
<keyword evidence="2" id="KW-1185">Reference proteome</keyword>
<sequence>MGGGFRMLLTMTDDVPREGITTTQRIGPWVVTMYRPIGFAAGGPQEIRVEPAGDADPQEIARGISSTVLRQIVTATPGELARQASEEPALDDLSDTLRQMPKGLSDEYLAFLSAVYVRVVEVGQRAPIQDLEQVTGTKQATLKGHLRAARQRGFLTKVEGKAGGQLTDKAHNVLKRVQPGGVTAEDAR</sequence>
<dbReference type="Proteomes" id="UP001501721">
    <property type="component" value="Unassembled WGS sequence"/>
</dbReference>
<dbReference type="EMBL" id="BAAATL010000047">
    <property type="protein sequence ID" value="GAA2509544.1"/>
    <property type="molecule type" value="Genomic_DNA"/>
</dbReference>
<gene>
    <name evidence="1" type="ORF">GCM10010422_71320</name>
</gene>
<evidence type="ECO:0000313" key="1">
    <source>
        <dbReference type="EMBL" id="GAA2509544.1"/>
    </source>
</evidence>
<organism evidence="1 2">
    <name type="scientific">Streptomyces graminearus</name>
    <dbReference type="NCBI Taxonomy" id="284030"/>
    <lineage>
        <taxon>Bacteria</taxon>
        <taxon>Bacillati</taxon>
        <taxon>Actinomycetota</taxon>
        <taxon>Actinomycetes</taxon>
        <taxon>Kitasatosporales</taxon>
        <taxon>Streptomycetaceae</taxon>
        <taxon>Streptomyces</taxon>
    </lineage>
</organism>
<reference evidence="1 2" key="1">
    <citation type="journal article" date="2019" name="Int. J. Syst. Evol. Microbiol.">
        <title>The Global Catalogue of Microorganisms (GCM) 10K type strain sequencing project: providing services to taxonomists for standard genome sequencing and annotation.</title>
        <authorList>
            <consortium name="The Broad Institute Genomics Platform"/>
            <consortium name="The Broad Institute Genome Sequencing Center for Infectious Disease"/>
            <person name="Wu L."/>
            <person name="Ma J."/>
        </authorList>
    </citation>
    <scope>NUCLEOTIDE SEQUENCE [LARGE SCALE GENOMIC DNA]</scope>
    <source>
        <strain evidence="1 2">JCM 6923</strain>
    </source>
</reference>
<protein>
    <submittedName>
        <fullName evidence="1">Uncharacterized protein</fullName>
    </submittedName>
</protein>